<dbReference type="InParanoid" id="F4S0V0"/>
<dbReference type="HOGENOM" id="CLU_2923124_0_0_1"/>
<accession>F4S0V0</accession>
<sequence>MNQRFQKFYTSFSILQITSDDDQLNLNTSIPFPSLNLLQIIPLELNRSFNFYKFSAVILGC</sequence>
<proteinExistence type="predicted"/>
<dbReference type="Proteomes" id="UP000001072">
    <property type="component" value="Unassembled WGS sequence"/>
</dbReference>
<dbReference type="KEGG" id="mlr:MELLADRAFT_91915"/>
<dbReference type="AlphaFoldDB" id="F4S0V0"/>
<evidence type="ECO:0000313" key="1">
    <source>
        <dbReference type="EMBL" id="EGG01653.1"/>
    </source>
</evidence>
<protein>
    <submittedName>
        <fullName evidence="1">Uncharacterized protein</fullName>
    </submittedName>
</protein>
<dbReference type="EMBL" id="GL883136">
    <property type="protein sequence ID" value="EGG01653.1"/>
    <property type="molecule type" value="Genomic_DNA"/>
</dbReference>
<keyword evidence="2" id="KW-1185">Reference proteome</keyword>
<dbReference type="GeneID" id="18936063"/>
<dbReference type="VEuPathDB" id="FungiDB:MELLADRAFT_91915"/>
<dbReference type="RefSeq" id="XP_007414998.1">
    <property type="nucleotide sequence ID" value="XM_007414936.1"/>
</dbReference>
<name>F4S0V0_MELLP</name>
<reference evidence="2" key="1">
    <citation type="journal article" date="2011" name="Proc. Natl. Acad. Sci. U.S.A.">
        <title>Obligate biotrophy features unraveled by the genomic analysis of rust fungi.</title>
        <authorList>
            <person name="Duplessis S."/>
            <person name="Cuomo C.A."/>
            <person name="Lin Y.-C."/>
            <person name="Aerts A."/>
            <person name="Tisserant E."/>
            <person name="Veneault-Fourrey C."/>
            <person name="Joly D.L."/>
            <person name="Hacquard S."/>
            <person name="Amselem J."/>
            <person name="Cantarel B.L."/>
            <person name="Chiu R."/>
            <person name="Coutinho P.M."/>
            <person name="Feau N."/>
            <person name="Field M."/>
            <person name="Frey P."/>
            <person name="Gelhaye E."/>
            <person name="Goldberg J."/>
            <person name="Grabherr M.G."/>
            <person name="Kodira C.D."/>
            <person name="Kohler A."/>
            <person name="Kuees U."/>
            <person name="Lindquist E.A."/>
            <person name="Lucas S.M."/>
            <person name="Mago R."/>
            <person name="Mauceli E."/>
            <person name="Morin E."/>
            <person name="Murat C."/>
            <person name="Pangilinan J.L."/>
            <person name="Park R."/>
            <person name="Pearson M."/>
            <person name="Quesneville H."/>
            <person name="Rouhier N."/>
            <person name="Sakthikumar S."/>
            <person name="Salamov A.A."/>
            <person name="Schmutz J."/>
            <person name="Selles B."/>
            <person name="Shapiro H."/>
            <person name="Tanguay P."/>
            <person name="Tuskan G.A."/>
            <person name="Henrissat B."/>
            <person name="Van de Peer Y."/>
            <person name="Rouze P."/>
            <person name="Ellis J.G."/>
            <person name="Dodds P.N."/>
            <person name="Schein J.E."/>
            <person name="Zhong S."/>
            <person name="Hamelin R.C."/>
            <person name="Grigoriev I.V."/>
            <person name="Szabo L.J."/>
            <person name="Martin F."/>
        </authorList>
    </citation>
    <scope>NUCLEOTIDE SEQUENCE [LARGE SCALE GENOMIC DNA]</scope>
    <source>
        <strain evidence="2">98AG31 / pathotype 3-4-7</strain>
    </source>
</reference>
<gene>
    <name evidence="1" type="ORF">MELLADRAFT_91915</name>
</gene>
<organism evidence="2">
    <name type="scientific">Melampsora larici-populina (strain 98AG31 / pathotype 3-4-7)</name>
    <name type="common">Poplar leaf rust fungus</name>
    <dbReference type="NCBI Taxonomy" id="747676"/>
    <lineage>
        <taxon>Eukaryota</taxon>
        <taxon>Fungi</taxon>
        <taxon>Dikarya</taxon>
        <taxon>Basidiomycota</taxon>
        <taxon>Pucciniomycotina</taxon>
        <taxon>Pucciniomycetes</taxon>
        <taxon>Pucciniales</taxon>
        <taxon>Melampsoraceae</taxon>
        <taxon>Melampsora</taxon>
    </lineage>
</organism>
<evidence type="ECO:0000313" key="2">
    <source>
        <dbReference type="Proteomes" id="UP000001072"/>
    </source>
</evidence>